<keyword evidence="4" id="KW-0234">DNA repair</keyword>
<dbReference type="PROSITE" id="PS50173">
    <property type="entry name" value="UMUC"/>
    <property type="match status" value="1"/>
</dbReference>
<dbReference type="EMBL" id="JBHSAF010000001">
    <property type="protein sequence ID" value="MFC3912282.1"/>
    <property type="molecule type" value="Genomic_DNA"/>
</dbReference>
<dbReference type="PANTHER" id="PTHR11076">
    <property type="entry name" value="DNA REPAIR POLYMERASE UMUC / TRANSFERASE FAMILY MEMBER"/>
    <property type="match status" value="1"/>
</dbReference>
<dbReference type="InterPro" id="IPR050116">
    <property type="entry name" value="DNA_polymerase-Y"/>
</dbReference>
<gene>
    <name evidence="7" type="primary">umuC</name>
    <name evidence="7" type="ORF">ACFOSS_02230</name>
</gene>
<accession>A0ABV8CJB4</accession>
<dbReference type="InterPro" id="IPR017961">
    <property type="entry name" value="DNA_pol_Y-fam_little_finger"/>
</dbReference>
<dbReference type="InterPro" id="IPR043502">
    <property type="entry name" value="DNA/RNA_pol_sf"/>
</dbReference>
<evidence type="ECO:0000313" key="7">
    <source>
        <dbReference type="EMBL" id="MFC3912282.1"/>
    </source>
</evidence>
<sequence>MSRCYALVDCNSFYASCERLFRPDLRQRPVIVLSNNDGCVVSLSREAKDLGIPMGVPYHQIRDWAQQQGVAVFSSNYALYGDLSNRVMRTLEQLAPRIEIYSIDEAFADLGGMQRWDLTQWGRQVRQTVLRHCGLPVCVGIAPTKTLAKLANHVAKGQRAQGGGVIVWQQAAQWQPQLAQTEVEAIWGIGRRLGRQLRLLQIDSAADLAAAHLPTLRKQFSVSVERIARELNGVACLGYAQMPAARAQILCSRSFGRRLTQQQDLAEALCHFACQAAEKLRAQQQRCRELTIFIRTHPFAASGQTPRPAYANQAAWRFLEPTADSRDLMQACHALLASIWRPGYQYLKAGVILRDFYAAGSFQPELFVQAPPRPRSAELMQVIDRINRRGGAPIRFAGQGLDPQWQMRREHLSPAYTTDWRQLPLVTLGPCAATLMRRSPATENPVP</sequence>
<dbReference type="NCBIfam" id="NF002955">
    <property type="entry name" value="PRK03609.1"/>
    <property type="match status" value="1"/>
</dbReference>
<dbReference type="Proteomes" id="UP001595692">
    <property type="component" value="Unassembled WGS sequence"/>
</dbReference>
<comment type="similarity">
    <text evidence="1">Belongs to the DNA polymerase type-Y family.</text>
</comment>
<evidence type="ECO:0000256" key="2">
    <source>
        <dbReference type="ARBA" id="ARBA00022763"/>
    </source>
</evidence>
<dbReference type="Pfam" id="PF11799">
    <property type="entry name" value="IMS_C"/>
    <property type="match status" value="1"/>
</dbReference>
<comment type="caution">
    <text evidence="7">The sequence shown here is derived from an EMBL/GenBank/DDBJ whole genome shotgun (WGS) entry which is preliminary data.</text>
</comment>
<organism evidence="7 8">
    <name type="scientific">Pseudaeromonas sharmana</name>
    <dbReference type="NCBI Taxonomy" id="328412"/>
    <lineage>
        <taxon>Bacteria</taxon>
        <taxon>Pseudomonadati</taxon>
        <taxon>Pseudomonadota</taxon>
        <taxon>Gammaproteobacteria</taxon>
        <taxon>Aeromonadales</taxon>
        <taxon>Aeromonadaceae</taxon>
        <taxon>Pseudaeromonas</taxon>
    </lineage>
</organism>
<evidence type="ECO:0000256" key="1">
    <source>
        <dbReference type="ARBA" id="ARBA00010945"/>
    </source>
</evidence>
<dbReference type="InterPro" id="IPR043128">
    <property type="entry name" value="Rev_trsase/Diguanyl_cyclase"/>
</dbReference>
<keyword evidence="8" id="KW-1185">Reference proteome</keyword>
<keyword evidence="5" id="KW-0742">SOS response</keyword>
<dbReference type="Gene3D" id="1.10.150.20">
    <property type="entry name" value="5' to 3' exonuclease, C-terminal subdomain"/>
    <property type="match status" value="1"/>
</dbReference>
<dbReference type="Pfam" id="PF13438">
    <property type="entry name" value="DUF4113"/>
    <property type="match status" value="1"/>
</dbReference>
<name>A0ABV8CJB4_9GAMM</name>
<evidence type="ECO:0000259" key="6">
    <source>
        <dbReference type="PROSITE" id="PS50173"/>
    </source>
</evidence>
<dbReference type="Gene3D" id="3.30.70.270">
    <property type="match status" value="1"/>
</dbReference>
<dbReference type="PANTHER" id="PTHR11076:SF34">
    <property type="entry name" value="PROTEIN UMUC"/>
    <property type="match status" value="1"/>
</dbReference>
<proteinExistence type="inferred from homology"/>
<reference evidence="8" key="1">
    <citation type="journal article" date="2019" name="Int. J. Syst. Evol. Microbiol.">
        <title>The Global Catalogue of Microorganisms (GCM) 10K type strain sequencing project: providing services to taxonomists for standard genome sequencing and annotation.</title>
        <authorList>
            <consortium name="The Broad Institute Genomics Platform"/>
            <consortium name="The Broad Institute Genome Sequencing Center for Infectious Disease"/>
            <person name="Wu L."/>
            <person name="Ma J."/>
        </authorList>
    </citation>
    <scope>NUCLEOTIDE SEQUENCE [LARGE SCALE GENOMIC DNA]</scope>
    <source>
        <strain evidence="8">CCUG 54939</strain>
    </source>
</reference>
<dbReference type="Gene3D" id="3.40.1170.60">
    <property type="match status" value="1"/>
</dbReference>
<dbReference type="InterPro" id="IPR036775">
    <property type="entry name" value="DNA_pol_Y-fam_lit_finger_sf"/>
</dbReference>
<dbReference type="Pfam" id="PF00817">
    <property type="entry name" value="IMS"/>
    <property type="match status" value="1"/>
</dbReference>
<evidence type="ECO:0000256" key="5">
    <source>
        <dbReference type="ARBA" id="ARBA00023236"/>
    </source>
</evidence>
<evidence type="ECO:0000256" key="3">
    <source>
        <dbReference type="ARBA" id="ARBA00023199"/>
    </source>
</evidence>
<dbReference type="RefSeq" id="WP_377150386.1">
    <property type="nucleotide sequence ID" value="NZ_JBHSAF010000001.1"/>
</dbReference>
<keyword evidence="2" id="KW-0227">DNA damage</keyword>
<dbReference type="InterPro" id="IPR001126">
    <property type="entry name" value="UmuC"/>
</dbReference>
<dbReference type="GO" id="GO:0003887">
    <property type="term" value="F:DNA-directed DNA polymerase activity"/>
    <property type="evidence" value="ECO:0007669"/>
    <property type="project" value="UniProtKB-EC"/>
</dbReference>
<feature type="domain" description="UmuC" evidence="6">
    <location>
        <begin position="5"/>
        <end position="190"/>
    </location>
</feature>
<keyword evidence="7" id="KW-0808">Transferase</keyword>
<dbReference type="CDD" id="cd01700">
    <property type="entry name" value="PolY_Pol_V_umuC"/>
    <property type="match status" value="1"/>
</dbReference>
<dbReference type="EC" id="2.7.7.7" evidence="7"/>
<keyword evidence="7" id="KW-0548">Nucleotidyltransferase</keyword>
<evidence type="ECO:0000313" key="8">
    <source>
        <dbReference type="Proteomes" id="UP001595692"/>
    </source>
</evidence>
<keyword evidence="3" id="KW-0741">SOS mutagenesis</keyword>
<evidence type="ECO:0000256" key="4">
    <source>
        <dbReference type="ARBA" id="ARBA00023204"/>
    </source>
</evidence>
<dbReference type="Gene3D" id="3.30.1490.100">
    <property type="entry name" value="DNA polymerase, Y-family, little finger domain"/>
    <property type="match status" value="1"/>
</dbReference>
<dbReference type="SUPFAM" id="SSF56672">
    <property type="entry name" value="DNA/RNA polymerases"/>
    <property type="match status" value="1"/>
</dbReference>
<protein>
    <submittedName>
        <fullName evidence="7">Translesion error-prone DNA polymerase V subunit UmuC</fullName>
        <ecNumber evidence="7">2.7.7.7</ecNumber>
    </submittedName>
</protein>
<dbReference type="InterPro" id="IPR025188">
    <property type="entry name" value="DUF4113"/>
</dbReference>